<keyword evidence="4" id="KW-1185">Reference proteome</keyword>
<feature type="chain" id="PRO_5046567081" evidence="2">
    <location>
        <begin position="20"/>
        <end position="287"/>
    </location>
</feature>
<evidence type="ECO:0000256" key="1">
    <source>
        <dbReference type="SAM" id="MobiDB-lite"/>
    </source>
</evidence>
<feature type="compositionally biased region" description="Low complexity" evidence="1">
    <location>
        <begin position="94"/>
        <end position="109"/>
    </location>
</feature>
<feature type="region of interest" description="Disordered" evidence="1">
    <location>
        <begin position="80"/>
        <end position="109"/>
    </location>
</feature>
<sequence length="287" mass="30940">MFGIKLVGVIFTLIQVTAAILPNTTAISHQVAHSSEESIIITSPTKVQKRHAKPLTNAERMSAGMLPAFPKVLERTVPLRTRKQYKRNSKRQDPAPSGGSTTPPTEPAQLTATDLASTDDDNVFSRALAFPVQIFDRSSSTLYISTNGLLSINAGTSSLSNSALPTTDTNIPSYAVMPFWEDLYYYETSGGGVSFRSDDTSFNLRYYGTSLNEDGVVDINVYYTTSNPGIFYTYYNSDNTATGSEATIGAQGKPKYVQYDYRAANSVGPGTTLVTNGDGSVTKSGSI</sequence>
<name>A0ABZ1D9S0_9TREE</name>
<evidence type="ECO:0000313" key="4">
    <source>
        <dbReference type="Proteomes" id="UP001329825"/>
    </source>
</evidence>
<keyword evidence="2" id="KW-0732">Signal</keyword>
<evidence type="ECO:0000313" key="3">
    <source>
        <dbReference type="EMBL" id="WRT70635.1"/>
    </source>
</evidence>
<gene>
    <name evidence="3" type="ORF">IL334_007633</name>
</gene>
<protein>
    <submittedName>
        <fullName evidence="3">Uncharacterized protein</fullName>
    </submittedName>
</protein>
<feature type="signal peptide" evidence="2">
    <location>
        <begin position="1"/>
        <end position="19"/>
    </location>
</feature>
<dbReference type="GeneID" id="87959763"/>
<organism evidence="3 4">
    <name type="scientific">Kwoniella shivajii</name>
    <dbReference type="NCBI Taxonomy" id="564305"/>
    <lineage>
        <taxon>Eukaryota</taxon>
        <taxon>Fungi</taxon>
        <taxon>Dikarya</taxon>
        <taxon>Basidiomycota</taxon>
        <taxon>Agaricomycotina</taxon>
        <taxon>Tremellomycetes</taxon>
        <taxon>Tremellales</taxon>
        <taxon>Cryptococcaceae</taxon>
        <taxon>Kwoniella</taxon>
    </lineage>
</organism>
<reference evidence="3 4" key="1">
    <citation type="submission" date="2024-01" db="EMBL/GenBank/DDBJ databases">
        <title>Comparative genomics of Cryptococcus and Kwoniella reveals pathogenesis evolution and contrasting modes of karyotype evolution via chromosome fusion or intercentromeric recombination.</title>
        <authorList>
            <person name="Coelho M.A."/>
            <person name="David-Palma M."/>
            <person name="Shea T."/>
            <person name="Bowers K."/>
            <person name="McGinley-Smith S."/>
            <person name="Mohammad A.W."/>
            <person name="Gnirke A."/>
            <person name="Yurkov A.M."/>
            <person name="Nowrousian M."/>
            <person name="Sun S."/>
            <person name="Cuomo C.A."/>
            <person name="Heitman J."/>
        </authorList>
    </citation>
    <scope>NUCLEOTIDE SEQUENCE [LARGE SCALE GENOMIC DNA]</scope>
    <source>
        <strain evidence="3">CBS 11374</strain>
    </source>
</reference>
<proteinExistence type="predicted"/>
<evidence type="ECO:0000256" key="2">
    <source>
        <dbReference type="SAM" id="SignalP"/>
    </source>
</evidence>
<dbReference type="Proteomes" id="UP001329825">
    <property type="component" value="Chromosome 11"/>
</dbReference>
<accession>A0ABZ1D9S0</accession>
<dbReference type="EMBL" id="CP141891">
    <property type="protein sequence ID" value="WRT70635.1"/>
    <property type="molecule type" value="Genomic_DNA"/>
</dbReference>
<dbReference type="RefSeq" id="XP_062795374.1">
    <property type="nucleotide sequence ID" value="XM_062939323.1"/>
</dbReference>
<feature type="compositionally biased region" description="Basic residues" evidence="1">
    <location>
        <begin position="80"/>
        <end position="89"/>
    </location>
</feature>